<dbReference type="PANTHER" id="PTHR31438">
    <property type="entry name" value="LYSINE N-ACYLTRANSFERASE C17G9.06C-RELATED"/>
    <property type="match status" value="1"/>
</dbReference>
<evidence type="ECO:0000256" key="2">
    <source>
        <dbReference type="ARBA" id="ARBA00005102"/>
    </source>
</evidence>
<evidence type="ECO:0000313" key="7">
    <source>
        <dbReference type="Proteomes" id="UP000293291"/>
    </source>
</evidence>
<dbReference type="RefSeq" id="WP_129453041.1">
    <property type="nucleotide sequence ID" value="NZ_JACXYX010000003.1"/>
</dbReference>
<keyword evidence="6" id="KW-0808">Transferase</keyword>
<gene>
    <name evidence="6" type="ORF">EUA07_00535</name>
</gene>
<comment type="caution">
    <text evidence="6">The sequence shown here is derived from an EMBL/GenBank/DDBJ whole genome shotgun (WGS) entry which is preliminary data.</text>
</comment>
<name>A0A4Q2SLU7_9ACTN</name>
<feature type="domain" description="Acyltransferase MbtK/IucB-like conserved" evidence="5">
    <location>
        <begin position="6"/>
        <end position="53"/>
    </location>
</feature>
<sequence length="177" mass="19148">MRLTLEPLDPGRDLALLRAWVTHPRSVFWGMQDATPAQVHDEYARIADDPHHHALLGRADGEPAFLMERYDPSHSPLAGLPELRPGDVGMHVLVAPTDAPVHGFTAAVVRRVMEECFADPAARRVVVEPDARNDKIAVLNAAVGFVVAREVELPDKTAALSFCSRADFTASALGGTA</sequence>
<dbReference type="Pfam" id="PF13523">
    <property type="entry name" value="Acetyltransf_8"/>
    <property type="match status" value="1"/>
</dbReference>
<dbReference type="InterPro" id="IPR019432">
    <property type="entry name" value="Acyltransferase_MbtK/IucB-like"/>
</dbReference>
<dbReference type="GO" id="GO:0019290">
    <property type="term" value="P:siderophore biosynthetic process"/>
    <property type="evidence" value="ECO:0007669"/>
    <property type="project" value="InterPro"/>
</dbReference>
<dbReference type="UniPathway" id="UPA00011"/>
<reference evidence="6 7" key="1">
    <citation type="submission" date="2019-01" db="EMBL/GenBank/DDBJ databases">
        <title>Novel species of Nocardioides.</title>
        <authorList>
            <person name="Liu Q."/>
            <person name="Xin Y.-H."/>
        </authorList>
    </citation>
    <scope>NUCLEOTIDE SEQUENCE [LARGE SCALE GENOMIC DNA]</scope>
    <source>
        <strain evidence="6 7">CGMCC 4.6875</strain>
    </source>
</reference>
<evidence type="ECO:0000256" key="1">
    <source>
        <dbReference type="ARBA" id="ARBA00003818"/>
    </source>
</evidence>
<keyword evidence="7" id="KW-1185">Reference proteome</keyword>
<dbReference type="GO" id="GO:0016410">
    <property type="term" value="F:N-acyltransferase activity"/>
    <property type="evidence" value="ECO:0007669"/>
    <property type="project" value="TreeGrafter"/>
</dbReference>
<dbReference type="InterPro" id="IPR016181">
    <property type="entry name" value="Acyl_CoA_acyltransferase"/>
</dbReference>
<proteinExistence type="predicted"/>
<dbReference type="AlphaFoldDB" id="A0A4Q2SLU7"/>
<dbReference type="OrthoDB" id="5177616at2"/>
<dbReference type="Proteomes" id="UP000293291">
    <property type="component" value="Unassembled WGS sequence"/>
</dbReference>
<evidence type="ECO:0000256" key="3">
    <source>
        <dbReference type="ARBA" id="ARBA00020586"/>
    </source>
</evidence>
<dbReference type="EMBL" id="SDWU01000001">
    <property type="protein sequence ID" value="RYC05019.1"/>
    <property type="molecule type" value="Genomic_DNA"/>
</dbReference>
<evidence type="ECO:0000259" key="5">
    <source>
        <dbReference type="SMART" id="SM01006"/>
    </source>
</evidence>
<dbReference type="SUPFAM" id="SSF55729">
    <property type="entry name" value="Acyl-CoA N-acyltransferases (Nat)"/>
    <property type="match status" value="1"/>
</dbReference>
<dbReference type="PANTHER" id="PTHR31438:SF1">
    <property type="entry name" value="LYSINE N-ACYLTRANSFERASE C17G9.06C-RELATED"/>
    <property type="match status" value="1"/>
</dbReference>
<comment type="pathway">
    <text evidence="2">Siderophore biosynthesis; mycobactin biosynthesis.</text>
</comment>
<evidence type="ECO:0000256" key="4">
    <source>
        <dbReference type="ARBA" id="ARBA00031122"/>
    </source>
</evidence>
<evidence type="ECO:0000313" key="6">
    <source>
        <dbReference type="EMBL" id="RYC05019.1"/>
    </source>
</evidence>
<organism evidence="6 7">
    <name type="scientific">Nocardioides ganghwensis</name>
    <dbReference type="NCBI Taxonomy" id="252230"/>
    <lineage>
        <taxon>Bacteria</taxon>
        <taxon>Bacillati</taxon>
        <taxon>Actinomycetota</taxon>
        <taxon>Actinomycetes</taxon>
        <taxon>Propionibacteriales</taxon>
        <taxon>Nocardioidaceae</taxon>
        <taxon>Nocardioides</taxon>
    </lineage>
</organism>
<dbReference type="SMART" id="SM01006">
    <property type="entry name" value="AlcB"/>
    <property type="match status" value="1"/>
</dbReference>
<comment type="function">
    <text evidence="1">Acyltransferase required for the direct transfer of medium- to long-chain fatty acyl moieties from a carrier protein (MbtL) on to the epsilon-amino group of lysine residue in the mycobactin core.</text>
</comment>
<dbReference type="Gene3D" id="3.40.630.30">
    <property type="match status" value="1"/>
</dbReference>
<protein>
    <recommendedName>
        <fullName evidence="3">Lysine N-acyltransferase MbtK</fullName>
    </recommendedName>
    <alternativeName>
        <fullName evidence="4">Mycobactin synthase protein K</fullName>
    </alternativeName>
</protein>
<accession>A0A4Q2SLU7</accession>